<evidence type="ECO:0000256" key="1">
    <source>
        <dbReference type="SAM" id="MobiDB-lite"/>
    </source>
</evidence>
<feature type="region of interest" description="Disordered" evidence="1">
    <location>
        <begin position="290"/>
        <end position="318"/>
    </location>
</feature>
<keyword evidence="3" id="KW-1185">Reference proteome</keyword>
<gene>
    <name evidence="2" type="ORF">QF034_007251</name>
</gene>
<organism evidence="2 3">
    <name type="scientific">Streptomyces africanus</name>
    <dbReference type="NCBI Taxonomy" id="231024"/>
    <lineage>
        <taxon>Bacteria</taxon>
        <taxon>Bacillati</taxon>
        <taxon>Actinomycetota</taxon>
        <taxon>Actinomycetes</taxon>
        <taxon>Kitasatosporales</taxon>
        <taxon>Streptomycetaceae</taxon>
        <taxon>Streptomyces</taxon>
    </lineage>
</organism>
<name>A0ABU0R033_9ACTN</name>
<proteinExistence type="predicted"/>
<feature type="compositionally biased region" description="Basic and acidic residues" evidence="1">
    <location>
        <begin position="51"/>
        <end position="62"/>
    </location>
</feature>
<feature type="compositionally biased region" description="Polar residues" evidence="1">
    <location>
        <begin position="232"/>
        <end position="251"/>
    </location>
</feature>
<dbReference type="Proteomes" id="UP001232755">
    <property type="component" value="Unassembled WGS sequence"/>
</dbReference>
<evidence type="ECO:0000313" key="2">
    <source>
        <dbReference type="EMBL" id="MDQ0753020.1"/>
    </source>
</evidence>
<protein>
    <submittedName>
        <fullName evidence="2">Uncharacterized protein</fullName>
    </submittedName>
</protein>
<dbReference type="EMBL" id="JAUSYP010000001">
    <property type="protein sequence ID" value="MDQ0753020.1"/>
    <property type="molecule type" value="Genomic_DNA"/>
</dbReference>
<comment type="caution">
    <text evidence="2">The sequence shown here is derived from an EMBL/GenBank/DDBJ whole genome shotgun (WGS) entry which is preliminary data.</text>
</comment>
<feature type="compositionally biased region" description="Basic and acidic residues" evidence="1">
    <location>
        <begin position="160"/>
        <end position="170"/>
    </location>
</feature>
<feature type="compositionally biased region" description="Low complexity" evidence="1">
    <location>
        <begin position="69"/>
        <end position="100"/>
    </location>
</feature>
<feature type="compositionally biased region" description="Basic and acidic residues" evidence="1">
    <location>
        <begin position="130"/>
        <end position="142"/>
    </location>
</feature>
<feature type="region of interest" description="Disordered" evidence="1">
    <location>
        <begin position="264"/>
        <end position="283"/>
    </location>
</feature>
<accession>A0ABU0R033</accession>
<feature type="region of interest" description="Disordered" evidence="1">
    <location>
        <begin position="1"/>
        <end position="254"/>
    </location>
</feature>
<evidence type="ECO:0000313" key="3">
    <source>
        <dbReference type="Proteomes" id="UP001232755"/>
    </source>
</evidence>
<sequence>MRRPGPRGARCPTAPRSSLGRIRRPGAPGGRGGRDIPFHSNIRMVASSRSRPADESRMEWMRRRSVSGALDRPASARSRASAAALRRTVTAAPSAVPARAASRRRSAGSSPSGSGRRRRRDLVGGLQHGRGHDAPGADRAGRQEGPQHLGRQGHRVRARAPAEESWHPRADVIIMAGSVARARPRRRTAGVSDGACTARTPRRSAPSTRGTQAVMPPDSDSATRRDWVRQAQPASESSTSRGGAMSPSGTSRRCWMSARETTECFRPRASVQRAPGPRAPGACRVCRPAVSHRGARGARRQGRTDDSPWADRATAAGV</sequence>
<reference evidence="2 3" key="1">
    <citation type="submission" date="2023-07" db="EMBL/GenBank/DDBJ databases">
        <title>Comparative genomics of wheat-associated soil bacteria to identify genetic determinants of phenazine resistance.</title>
        <authorList>
            <person name="Mouncey N."/>
        </authorList>
    </citation>
    <scope>NUCLEOTIDE SEQUENCE [LARGE SCALE GENOMIC DNA]</scope>
    <source>
        <strain evidence="2 3">B3I12</strain>
    </source>
</reference>